<gene>
    <name evidence="2" type="ORF">FHETE_11311</name>
</gene>
<evidence type="ECO:0000313" key="3">
    <source>
        <dbReference type="Proteomes" id="UP000567885"/>
    </source>
</evidence>
<name>A0A8H5SMJ0_FUSHE</name>
<evidence type="ECO:0000313" key="2">
    <source>
        <dbReference type="EMBL" id="KAF5654417.1"/>
    </source>
</evidence>
<accession>A0A8H5SMJ0</accession>
<reference evidence="2 3" key="1">
    <citation type="submission" date="2020-05" db="EMBL/GenBank/DDBJ databases">
        <title>Identification and distribution of gene clusters putatively required for synthesis of sphingolipid metabolism inhibitors in phylogenetically diverse species of the filamentous fungus Fusarium.</title>
        <authorList>
            <person name="Kim H.-S."/>
            <person name="Busman M."/>
            <person name="Brown D.W."/>
            <person name="Divon H."/>
            <person name="Uhlig S."/>
            <person name="Proctor R.H."/>
        </authorList>
    </citation>
    <scope>NUCLEOTIDE SEQUENCE [LARGE SCALE GENOMIC DNA]</scope>
    <source>
        <strain evidence="2 3">NRRL 20693</strain>
    </source>
</reference>
<proteinExistence type="predicted"/>
<dbReference type="AlphaFoldDB" id="A0A8H5SMJ0"/>
<sequence length="107" mass="11464">MQGITQDQHAFVENTSLPVNGQPTVHPAGSDLAMDMGVPTSHDSGRRSSIFSTQAEYGGQNGTAMYTQHWQPGSTAPSSASMYIFTQQPPNPLANRQNALMRLSSAI</sequence>
<comment type="caution">
    <text evidence="2">The sequence shown here is derived from an EMBL/GenBank/DDBJ whole genome shotgun (WGS) entry which is preliminary data.</text>
</comment>
<evidence type="ECO:0000256" key="1">
    <source>
        <dbReference type="SAM" id="MobiDB-lite"/>
    </source>
</evidence>
<feature type="compositionally biased region" description="Polar residues" evidence="1">
    <location>
        <begin position="1"/>
        <end position="23"/>
    </location>
</feature>
<organism evidence="2 3">
    <name type="scientific">Fusarium heterosporum</name>
    <dbReference type="NCBI Taxonomy" id="42747"/>
    <lineage>
        <taxon>Eukaryota</taxon>
        <taxon>Fungi</taxon>
        <taxon>Dikarya</taxon>
        <taxon>Ascomycota</taxon>
        <taxon>Pezizomycotina</taxon>
        <taxon>Sordariomycetes</taxon>
        <taxon>Hypocreomycetidae</taxon>
        <taxon>Hypocreales</taxon>
        <taxon>Nectriaceae</taxon>
        <taxon>Fusarium</taxon>
        <taxon>Fusarium heterosporum species complex</taxon>
    </lineage>
</organism>
<protein>
    <submittedName>
        <fullName evidence="2">Uncharacterized protein</fullName>
    </submittedName>
</protein>
<dbReference type="Proteomes" id="UP000567885">
    <property type="component" value="Unassembled WGS sequence"/>
</dbReference>
<keyword evidence="3" id="KW-1185">Reference proteome</keyword>
<dbReference type="OrthoDB" id="10324181at2759"/>
<dbReference type="EMBL" id="JAAGWQ010000507">
    <property type="protein sequence ID" value="KAF5654417.1"/>
    <property type="molecule type" value="Genomic_DNA"/>
</dbReference>
<feature type="region of interest" description="Disordered" evidence="1">
    <location>
        <begin position="1"/>
        <end position="47"/>
    </location>
</feature>